<evidence type="ECO:0000259" key="2">
    <source>
        <dbReference type="PROSITE" id="PS50011"/>
    </source>
</evidence>
<dbReference type="GO" id="GO:0004714">
    <property type="term" value="F:transmembrane receptor protein tyrosine kinase activity"/>
    <property type="evidence" value="ECO:0007669"/>
    <property type="project" value="InterPro"/>
</dbReference>
<dbReference type="EMBL" id="OX465083">
    <property type="protein sequence ID" value="CAI9293411.1"/>
    <property type="molecule type" value="Genomic_DNA"/>
</dbReference>
<reference evidence="3" key="1">
    <citation type="submission" date="2023-04" db="EMBL/GenBank/DDBJ databases">
        <authorList>
            <person name="Vijverberg K."/>
            <person name="Xiong W."/>
            <person name="Schranz E."/>
        </authorList>
    </citation>
    <scope>NUCLEOTIDE SEQUENCE</scope>
</reference>
<keyword evidence="4" id="KW-1185">Reference proteome</keyword>
<dbReference type="GO" id="GO:0005886">
    <property type="term" value="C:plasma membrane"/>
    <property type="evidence" value="ECO:0007669"/>
    <property type="project" value="TreeGrafter"/>
</dbReference>
<dbReference type="InterPro" id="IPR000719">
    <property type="entry name" value="Prot_kinase_dom"/>
</dbReference>
<dbReference type="Proteomes" id="UP001177003">
    <property type="component" value="Chromosome 7"/>
</dbReference>
<keyword evidence="1" id="KW-0732">Signal</keyword>
<protein>
    <recommendedName>
        <fullName evidence="2">Protein kinase domain-containing protein</fullName>
    </recommendedName>
</protein>
<dbReference type="Pfam" id="PF00069">
    <property type="entry name" value="Pkinase"/>
    <property type="match status" value="1"/>
</dbReference>
<dbReference type="GO" id="GO:0009506">
    <property type="term" value="C:plasmodesma"/>
    <property type="evidence" value="ECO:0007669"/>
    <property type="project" value="TreeGrafter"/>
</dbReference>
<dbReference type="PANTHER" id="PTHR27003:SF328">
    <property type="entry name" value="PROTEIN KINASE DOMAIN-CONTAINING PROTEIN"/>
    <property type="match status" value="1"/>
</dbReference>
<feature type="domain" description="Protein kinase" evidence="2">
    <location>
        <begin position="1"/>
        <end position="131"/>
    </location>
</feature>
<dbReference type="PROSITE" id="PS00108">
    <property type="entry name" value="PROTEIN_KINASE_ST"/>
    <property type="match status" value="1"/>
</dbReference>
<dbReference type="PROSITE" id="PS50011">
    <property type="entry name" value="PROTEIN_KINASE_DOM"/>
    <property type="match status" value="1"/>
</dbReference>
<evidence type="ECO:0000313" key="4">
    <source>
        <dbReference type="Proteomes" id="UP001177003"/>
    </source>
</evidence>
<accession>A0AA36EEE3</accession>
<organism evidence="3 4">
    <name type="scientific">Lactuca saligna</name>
    <name type="common">Willowleaf lettuce</name>
    <dbReference type="NCBI Taxonomy" id="75948"/>
    <lineage>
        <taxon>Eukaryota</taxon>
        <taxon>Viridiplantae</taxon>
        <taxon>Streptophyta</taxon>
        <taxon>Embryophyta</taxon>
        <taxon>Tracheophyta</taxon>
        <taxon>Spermatophyta</taxon>
        <taxon>Magnoliopsida</taxon>
        <taxon>eudicotyledons</taxon>
        <taxon>Gunneridae</taxon>
        <taxon>Pentapetalae</taxon>
        <taxon>asterids</taxon>
        <taxon>campanulids</taxon>
        <taxon>Asterales</taxon>
        <taxon>Asteraceae</taxon>
        <taxon>Cichorioideae</taxon>
        <taxon>Cichorieae</taxon>
        <taxon>Lactucinae</taxon>
        <taxon>Lactuca</taxon>
    </lineage>
</organism>
<feature type="signal peptide" evidence="1">
    <location>
        <begin position="1"/>
        <end position="21"/>
    </location>
</feature>
<evidence type="ECO:0000313" key="3">
    <source>
        <dbReference type="EMBL" id="CAI9293411.1"/>
    </source>
</evidence>
<dbReference type="InterPro" id="IPR045272">
    <property type="entry name" value="ANXUR1/2-like"/>
</dbReference>
<dbReference type="InterPro" id="IPR011009">
    <property type="entry name" value="Kinase-like_dom_sf"/>
</dbReference>
<evidence type="ECO:0000256" key="1">
    <source>
        <dbReference type="SAM" id="SignalP"/>
    </source>
</evidence>
<dbReference type="PANTHER" id="PTHR27003">
    <property type="entry name" value="OS07G0166700 PROTEIN"/>
    <property type="match status" value="1"/>
</dbReference>
<name>A0AA36EEE3_LACSI</name>
<dbReference type="InterPro" id="IPR008271">
    <property type="entry name" value="Ser/Thr_kinase_AS"/>
</dbReference>
<feature type="chain" id="PRO_5041292227" description="Protein kinase domain-containing protein" evidence="1">
    <location>
        <begin position="22"/>
        <end position="131"/>
    </location>
</feature>
<dbReference type="SUPFAM" id="SSF56112">
    <property type="entry name" value="Protein kinase-like (PK-like)"/>
    <property type="match status" value="1"/>
</dbReference>
<dbReference type="AlphaFoldDB" id="A0AA36EEE3"/>
<gene>
    <name evidence="3" type="ORF">LSALG_LOCUS32432</name>
</gene>
<dbReference type="Gene3D" id="1.10.510.10">
    <property type="entry name" value="Transferase(Phosphotransferase) domain 1"/>
    <property type="match status" value="1"/>
</dbReference>
<dbReference type="GO" id="GO:0005524">
    <property type="term" value="F:ATP binding"/>
    <property type="evidence" value="ECO:0007669"/>
    <property type="project" value="InterPro"/>
</dbReference>
<sequence>MLSKLSIIFIHLMLLIGFCDDNKEMILVYDYIPHGTLYHHLHKIDTPLIWVQPLKIATVLDMDCLHTIVAAQHGVIHCDVKSSNILLDDNWAAMILDFGLSKISPTNQCQEVAISCYLIFNVFVNPHCMFC</sequence>
<proteinExistence type="predicted"/>